<feature type="region of interest" description="Disordered" evidence="1">
    <location>
        <begin position="325"/>
        <end position="383"/>
    </location>
</feature>
<evidence type="ECO:0000256" key="1">
    <source>
        <dbReference type="SAM" id="MobiDB-lite"/>
    </source>
</evidence>
<keyword evidence="2" id="KW-0614">Plasmid</keyword>
<name>A0A6C0L4H2_KLEOX</name>
<protein>
    <submittedName>
        <fullName evidence="2">DUF3150 domain-containing protein</fullName>
    </submittedName>
</protein>
<sequence>MVAKNKQQINVNFTSPTGRIRPVRDVVRPQLLECIMTKVNHLQSLCVIHVDFDIWSGQTRLSASDLKLGEGGEIPPEKVAQLGSKKICDPAKLKGFHRLKTETRRLLLKFGMPFMNGFAVPVSKTDEICNKLNEISFQFNQLKQDFINGYNNAVDEWCQENPEYERAIRAGSLPKETVEERIGFEFQVFMIQPVNDDEANAKSLNRKVERLGDDLISEVVQEANKFYMERLAGRDQCAVTTRLTLRNIRDKVDGLSFLNSAFNPLVKLLDQTLRGYEKHADGRNIVAPFFYQVVAAVLIMSERDRIEQYANGSITVESMANNIGGSEAQMGDCSKDEKPERKSDTSGEPTLAFEGGETKTQQVGGNDSVLSEQTNSNGNVVDLDEDIDNFFKSFAERGEGESEDESKAGDAIQEERVEVEDEPVLPGDTPVEQEPIQELPTEEPLIQVPPKTDDDDDCFF</sequence>
<feature type="compositionally biased region" description="Polar residues" evidence="1">
    <location>
        <begin position="358"/>
        <end position="379"/>
    </location>
</feature>
<organism evidence="2">
    <name type="scientific">Klebsiella oxytoca</name>
    <dbReference type="NCBI Taxonomy" id="571"/>
    <lineage>
        <taxon>Bacteria</taxon>
        <taxon>Pseudomonadati</taxon>
        <taxon>Pseudomonadota</taxon>
        <taxon>Gammaproteobacteria</taxon>
        <taxon>Enterobacterales</taxon>
        <taxon>Enterobacteriaceae</taxon>
        <taxon>Klebsiella/Raoultella group</taxon>
        <taxon>Klebsiella</taxon>
    </lineage>
</organism>
<dbReference type="Pfam" id="PF11348">
    <property type="entry name" value="DUF3150"/>
    <property type="match status" value="1"/>
</dbReference>
<feature type="compositionally biased region" description="Basic and acidic residues" evidence="1">
    <location>
        <begin position="333"/>
        <end position="345"/>
    </location>
</feature>
<evidence type="ECO:0000313" key="2">
    <source>
        <dbReference type="EMBL" id="QHU24019.1"/>
    </source>
</evidence>
<reference evidence="2" key="1">
    <citation type="journal article" date="2020" name="Antimicrob. Agents Chemother.">
        <title>A multi-species bunch of VIM-1 carbapenemase producing Enterobacterales linked by a novel, highly conjugative and broad-host range IncA plasmid, menaces the re-emergence of VIM-1.</title>
        <authorList>
            <person name="Arcari G."/>
            <person name="Di Lella F.M."/>
            <person name="Bibbolino G."/>
            <person name="Mengoni F."/>
            <person name="Beccaccioli M."/>
            <person name="Antonelli G."/>
            <person name="Faino L."/>
            <person name="Carattoli A."/>
        </authorList>
    </citation>
    <scope>NUCLEOTIDE SEQUENCE</scope>
    <source>
        <plasmid evidence="2">pFDL-VIM</plasmid>
    </source>
</reference>
<dbReference type="EMBL" id="MN783744">
    <property type="protein sequence ID" value="QHU24019.1"/>
    <property type="molecule type" value="Genomic_DNA"/>
</dbReference>
<feature type="compositionally biased region" description="Basic and acidic residues" evidence="1">
    <location>
        <begin position="396"/>
        <end position="416"/>
    </location>
</feature>
<dbReference type="AlphaFoldDB" id="A0A6C0L4H2"/>
<dbReference type="InterPro" id="IPR021496">
    <property type="entry name" value="DUF3150"/>
</dbReference>
<feature type="region of interest" description="Disordered" evidence="1">
    <location>
        <begin position="396"/>
        <end position="460"/>
    </location>
</feature>
<geneLocation type="plasmid" evidence="2">
    <name>pFDL-VIM</name>
</geneLocation>
<accession>A0A6C0L4H2</accession>
<proteinExistence type="predicted"/>